<organism evidence="3">
    <name type="scientific">Chelativorans sp. (strain BNC1)</name>
    <dbReference type="NCBI Taxonomy" id="266779"/>
    <lineage>
        <taxon>Bacteria</taxon>
        <taxon>Pseudomonadati</taxon>
        <taxon>Pseudomonadota</taxon>
        <taxon>Alphaproteobacteria</taxon>
        <taxon>Hyphomicrobiales</taxon>
        <taxon>Phyllobacteriaceae</taxon>
        <taxon>Chelativorans</taxon>
    </lineage>
</organism>
<feature type="transmembrane region" description="Helical" evidence="1">
    <location>
        <begin position="77"/>
        <end position="94"/>
    </location>
</feature>
<keyword evidence="1" id="KW-0472">Membrane</keyword>
<dbReference type="KEGG" id="mes:Meso_3967"/>
<keyword evidence="1" id="KW-0812">Transmembrane</keyword>
<dbReference type="EMBL" id="CP000390">
    <property type="protein sequence ID" value="ABG65334.1"/>
    <property type="molecule type" value="Genomic_DNA"/>
</dbReference>
<dbReference type="InterPro" id="IPR009936">
    <property type="entry name" value="DUF1468"/>
</dbReference>
<dbReference type="OrthoDB" id="6174504at2"/>
<name>Q11B91_CHESB</name>
<keyword evidence="1" id="KW-1133">Transmembrane helix</keyword>
<evidence type="ECO:0000256" key="1">
    <source>
        <dbReference type="SAM" id="Phobius"/>
    </source>
</evidence>
<protein>
    <recommendedName>
        <fullName evidence="2">DUF1468 domain-containing protein</fullName>
    </recommendedName>
</protein>
<dbReference type="STRING" id="266779.Meso_3967"/>
<dbReference type="Pfam" id="PF07331">
    <property type="entry name" value="TctB"/>
    <property type="match status" value="1"/>
</dbReference>
<feature type="transmembrane region" description="Helical" evidence="1">
    <location>
        <begin position="7"/>
        <end position="23"/>
    </location>
</feature>
<feature type="transmembrane region" description="Helical" evidence="1">
    <location>
        <begin position="124"/>
        <end position="147"/>
    </location>
</feature>
<accession>Q11B91</accession>
<evidence type="ECO:0000259" key="2">
    <source>
        <dbReference type="Pfam" id="PF07331"/>
    </source>
</evidence>
<evidence type="ECO:0000313" key="3">
    <source>
        <dbReference type="EMBL" id="ABG65334.1"/>
    </source>
</evidence>
<dbReference type="AlphaFoldDB" id="Q11B91"/>
<gene>
    <name evidence="3" type="ordered locus">Meso_3967</name>
</gene>
<reference evidence="3" key="1">
    <citation type="submission" date="2006-06" db="EMBL/GenBank/DDBJ databases">
        <title>Complete sequence of chromosome of Chelativorans sp. BNC1.</title>
        <authorList>
            <consortium name="US DOE Joint Genome Institute"/>
            <person name="Copeland A."/>
            <person name="Lucas S."/>
            <person name="Lapidus A."/>
            <person name="Barry K."/>
            <person name="Detter J.C."/>
            <person name="Glavina del Rio T."/>
            <person name="Hammon N."/>
            <person name="Israni S."/>
            <person name="Dalin E."/>
            <person name="Tice H."/>
            <person name="Pitluck S."/>
            <person name="Chertkov O."/>
            <person name="Brettin T."/>
            <person name="Bruce D."/>
            <person name="Han C."/>
            <person name="Tapia R."/>
            <person name="Gilna P."/>
            <person name="Schmutz J."/>
            <person name="Larimer F."/>
            <person name="Land M."/>
            <person name="Hauser L."/>
            <person name="Kyrpides N."/>
            <person name="Mikhailova N."/>
            <person name="Richardson P."/>
        </authorList>
    </citation>
    <scope>NUCLEOTIDE SEQUENCE</scope>
    <source>
        <strain evidence="3">BNC1</strain>
    </source>
</reference>
<feature type="transmembrane region" description="Helical" evidence="1">
    <location>
        <begin position="35"/>
        <end position="56"/>
    </location>
</feature>
<dbReference type="eggNOG" id="ENOG5032SKA">
    <property type="taxonomic scope" value="Bacteria"/>
</dbReference>
<sequence length="163" mass="17626" precursor="true">MKFNDTVISSLLLIVAGLMYYNAKTLPSLPGQTVGPALFPITISIMLGLVSMAILLKSITGKRKERWLTLDNAILSPRSLISIFLVPASVVFYIAFANTAGFLIVSTVILFVMMVAFRAKLYIAAPLAVVVSSVSFLLFRGVLLVPLPEGAVERVLMELSHAV</sequence>
<dbReference type="HOGENOM" id="CLU_110735_7_0_5"/>
<proteinExistence type="predicted"/>
<feature type="domain" description="DUF1468" evidence="2">
    <location>
        <begin position="9"/>
        <end position="148"/>
    </location>
</feature>
<feature type="transmembrane region" description="Helical" evidence="1">
    <location>
        <begin position="100"/>
        <end position="117"/>
    </location>
</feature>